<dbReference type="GO" id="GO:0005840">
    <property type="term" value="C:ribosome"/>
    <property type="evidence" value="ECO:0007669"/>
    <property type="project" value="UniProtKB-KW"/>
</dbReference>
<comment type="similarity">
    <text evidence="1">Belongs to the universal ribosomal protein uL10 family.</text>
</comment>
<dbReference type="PANTHER" id="PTHR11560">
    <property type="entry name" value="39S RIBOSOMAL PROTEIN L10, MITOCHONDRIAL"/>
    <property type="match status" value="1"/>
</dbReference>
<evidence type="ECO:0000313" key="4">
    <source>
        <dbReference type="EMBL" id="SUZ59974.1"/>
    </source>
</evidence>
<dbReference type="NCBIfam" id="NF000955">
    <property type="entry name" value="PRK00099.1-1"/>
    <property type="match status" value="1"/>
</dbReference>
<dbReference type="HAMAP" id="MF_00362">
    <property type="entry name" value="Ribosomal_uL10"/>
    <property type="match status" value="1"/>
</dbReference>
<evidence type="ECO:0008006" key="5">
    <source>
        <dbReference type="Google" id="ProtNLM"/>
    </source>
</evidence>
<name>A0A381P0E5_9ZZZZ</name>
<reference evidence="4" key="1">
    <citation type="submission" date="2018-05" db="EMBL/GenBank/DDBJ databases">
        <authorList>
            <person name="Lanie J.A."/>
            <person name="Ng W.-L."/>
            <person name="Kazmierczak K.M."/>
            <person name="Andrzejewski T.M."/>
            <person name="Davidsen T.M."/>
            <person name="Wayne K.J."/>
            <person name="Tettelin H."/>
            <person name="Glass J.I."/>
            <person name="Rusch D."/>
            <person name="Podicherti R."/>
            <person name="Tsui H.-C.T."/>
            <person name="Winkler M.E."/>
        </authorList>
    </citation>
    <scope>NUCLEOTIDE SEQUENCE</scope>
</reference>
<dbReference type="Gene3D" id="3.30.70.1730">
    <property type="match status" value="1"/>
</dbReference>
<dbReference type="EMBL" id="UINC01000710">
    <property type="protein sequence ID" value="SUZ59974.1"/>
    <property type="molecule type" value="Genomic_DNA"/>
</dbReference>
<dbReference type="Pfam" id="PF00466">
    <property type="entry name" value="Ribosomal_L10"/>
    <property type="match status" value="1"/>
</dbReference>
<dbReference type="InterPro" id="IPR043141">
    <property type="entry name" value="Ribosomal_uL10-like_sf"/>
</dbReference>
<proteinExistence type="inferred from homology"/>
<dbReference type="AlphaFoldDB" id="A0A381P0E5"/>
<sequence>MPMRIDDKKVAVEELNEIANKAISAVAADYHGTSVSELTKLREEARNSSVHLKVIRNTLAKRALTDTKFSCFDELLVGPTILAFSLDDPASAAKLANNFNKVNSNFKVKGLSMGDTLLELSRLSDIANLPTKEEAIAQLAGLLNAPLVKLVSLINEIPTKLTRTLEAVKQQKQQAES</sequence>
<dbReference type="Gene3D" id="6.10.250.290">
    <property type="match status" value="1"/>
</dbReference>
<evidence type="ECO:0000256" key="3">
    <source>
        <dbReference type="ARBA" id="ARBA00023274"/>
    </source>
</evidence>
<organism evidence="4">
    <name type="scientific">marine metagenome</name>
    <dbReference type="NCBI Taxonomy" id="408172"/>
    <lineage>
        <taxon>unclassified sequences</taxon>
        <taxon>metagenomes</taxon>
        <taxon>ecological metagenomes</taxon>
    </lineage>
</organism>
<keyword evidence="3" id="KW-0687">Ribonucleoprotein</keyword>
<protein>
    <recommendedName>
        <fullName evidence="5">50S ribosomal protein L10</fullName>
    </recommendedName>
</protein>
<dbReference type="SUPFAM" id="SSF160369">
    <property type="entry name" value="Ribosomal protein L10-like"/>
    <property type="match status" value="1"/>
</dbReference>
<dbReference type="CDD" id="cd05797">
    <property type="entry name" value="Ribosomal_L10"/>
    <property type="match status" value="1"/>
</dbReference>
<dbReference type="InterPro" id="IPR001790">
    <property type="entry name" value="Ribosomal_uL10"/>
</dbReference>
<dbReference type="GO" id="GO:1990904">
    <property type="term" value="C:ribonucleoprotein complex"/>
    <property type="evidence" value="ECO:0007669"/>
    <property type="project" value="UniProtKB-KW"/>
</dbReference>
<dbReference type="InterPro" id="IPR022973">
    <property type="entry name" value="Ribosomal_uL10_bac"/>
</dbReference>
<evidence type="ECO:0000256" key="1">
    <source>
        <dbReference type="ARBA" id="ARBA00008889"/>
    </source>
</evidence>
<accession>A0A381P0E5</accession>
<evidence type="ECO:0000256" key="2">
    <source>
        <dbReference type="ARBA" id="ARBA00022980"/>
    </source>
</evidence>
<gene>
    <name evidence="4" type="ORF">METZ01_LOCUS12828</name>
</gene>
<dbReference type="InterPro" id="IPR047865">
    <property type="entry name" value="Ribosomal_uL10_bac_type"/>
</dbReference>
<keyword evidence="2" id="KW-0689">Ribosomal protein</keyword>